<proteinExistence type="predicted"/>
<dbReference type="Proteomes" id="UP001500839">
    <property type="component" value="Unassembled WGS sequence"/>
</dbReference>
<evidence type="ECO:0000313" key="3">
    <source>
        <dbReference type="Proteomes" id="UP001500839"/>
    </source>
</evidence>
<reference evidence="3" key="1">
    <citation type="journal article" date="2019" name="Int. J. Syst. Evol. Microbiol.">
        <title>The Global Catalogue of Microorganisms (GCM) 10K type strain sequencing project: providing services to taxonomists for standard genome sequencing and annotation.</title>
        <authorList>
            <consortium name="The Broad Institute Genomics Platform"/>
            <consortium name="The Broad Institute Genome Sequencing Center for Infectious Disease"/>
            <person name="Wu L."/>
            <person name="Ma J."/>
        </authorList>
    </citation>
    <scope>NUCLEOTIDE SEQUENCE [LARGE SCALE GENOMIC DNA]</scope>
    <source>
        <strain evidence="3">JCM 18542</strain>
    </source>
</reference>
<name>A0ABP9CQJ3_9ACTN</name>
<feature type="compositionally biased region" description="Polar residues" evidence="1">
    <location>
        <begin position="110"/>
        <end position="120"/>
    </location>
</feature>
<feature type="compositionally biased region" description="Basic and acidic residues" evidence="1">
    <location>
        <begin position="129"/>
        <end position="145"/>
    </location>
</feature>
<gene>
    <name evidence="2" type="ORF">GCM10023353_20860</name>
</gene>
<sequence length="178" mass="18616">MLTSMPGFTPRVVAAERSARCPLFVDGGAFDRVGALDAVTGAWGVDTGVFDVGAGAFGVEPTGVDVGCTVVAGADEVVLGFVVVGELLEVRDAVGVVVEALLSSAEATGASDNEATSNARTVKINPSVVHRDTTPSPLRLRERRSNTKTPFGQDSESDPPCRQQPGRTTDHKKKCFEQ</sequence>
<organism evidence="2 3">
    <name type="scientific">Tomitella cavernea</name>
    <dbReference type="NCBI Taxonomy" id="1387982"/>
    <lineage>
        <taxon>Bacteria</taxon>
        <taxon>Bacillati</taxon>
        <taxon>Actinomycetota</taxon>
        <taxon>Actinomycetes</taxon>
        <taxon>Mycobacteriales</taxon>
        <taxon>Tomitella</taxon>
    </lineage>
</organism>
<comment type="caution">
    <text evidence="2">The sequence shown here is derived from an EMBL/GenBank/DDBJ whole genome shotgun (WGS) entry which is preliminary data.</text>
</comment>
<feature type="region of interest" description="Disordered" evidence="1">
    <location>
        <begin position="107"/>
        <end position="178"/>
    </location>
</feature>
<accession>A0ABP9CQJ3</accession>
<evidence type="ECO:0000256" key="1">
    <source>
        <dbReference type="SAM" id="MobiDB-lite"/>
    </source>
</evidence>
<evidence type="ECO:0000313" key="2">
    <source>
        <dbReference type="EMBL" id="GAA4815150.1"/>
    </source>
</evidence>
<dbReference type="EMBL" id="BAABKQ010000001">
    <property type="protein sequence ID" value="GAA4815150.1"/>
    <property type="molecule type" value="Genomic_DNA"/>
</dbReference>
<keyword evidence="3" id="KW-1185">Reference proteome</keyword>
<protein>
    <submittedName>
        <fullName evidence="2">Uncharacterized protein</fullName>
    </submittedName>
</protein>